<dbReference type="InterPro" id="IPR019537">
    <property type="entry name" value="TMEM65"/>
</dbReference>
<organism evidence="5 6">
    <name type="scientific">Clavelina lepadiformis</name>
    <name type="common">Light-bulb sea squirt</name>
    <name type="synonym">Ascidia lepadiformis</name>
    <dbReference type="NCBI Taxonomy" id="159417"/>
    <lineage>
        <taxon>Eukaryota</taxon>
        <taxon>Metazoa</taxon>
        <taxon>Chordata</taxon>
        <taxon>Tunicata</taxon>
        <taxon>Ascidiacea</taxon>
        <taxon>Aplousobranchia</taxon>
        <taxon>Clavelinidae</taxon>
        <taxon>Clavelina</taxon>
    </lineage>
</organism>
<dbReference type="PANTHER" id="PTHR21706:SF15">
    <property type="entry name" value="TRANSMEMBRANE PROTEIN 65"/>
    <property type="match status" value="1"/>
</dbReference>
<proteinExistence type="predicted"/>
<gene>
    <name evidence="5" type="ORF">CVLEPA_LOCUS24544</name>
</gene>
<sequence>MGSLLLARRFIRKQKELTHGMQGRSGRQSPLTRFYLKDSRSCRQTLLPGQIRSSRFPHPKLCASERVEKFVESLNKSERESLINELQKYKEAEGPARSKEVSVEQLRLIFIFNCIPFIGFGFLDNAIMILAGEYIDFTIGAALGISTMAGQSVNRQDFMKPKIISCFTSVDFPFSCSFRQSHF</sequence>
<comment type="caution">
    <text evidence="5">The sequence shown here is derived from an EMBL/GenBank/DDBJ whole genome shotgun (WGS) entry which is preliminary data.</text>
</comment>
<accession>A0ABP0GLP4</accession>
<evidence type="ECO:0008006" key="7">
    <source>
        <dbReference type="Google" id="ProtNLM"/>
    </source>
</evidence>
<evidence type="ECO:0000313" key="5">
    <source>
        <dbReference type="EMBL" id="CAK8691786.1"/>
    </source>
</evidence>
<evidence type="ECO:0000256" key="4">
    <source>
        <dbReference type="ARBA" id="ARBA00023136"/>
    </source>
</evidence>
<comment type="subcellular location">
    <subcellularLocation>
        <location evidence="1">Membrane</location>
        <topology evidence="1">Multi-pass membrane protein</topology>
    </subcellularLocation>
</comment>
<evidence type="ECO:0000256" key="1">
    <source>
        <dbReference type="ARBA" id="ARBA00004141"/>
    </source>
</evidence>
<keyword evidence="6" id="KW-1185">Reference proteome</keyword>
<name>A0ABP0GLP4_CLALP</name>
<evidence type="ECO:0000313" key="6">
    <source>
        <dbReference type="Proteomes" id="UP001642483"/>
    </source>
</evidence>
<keyword evidence="2" id="KW-0812">Transmembrane</keyword>
<evidence type="ECO:0000256" key="3">
    <source>
        <dbReference type="ARBA" id="ARBA00022989"/>
    </source>
</evidence>
<evidence type="ECO:0000256" key="2">
    <source>
        <dbReference type="ARBA" id="ARBA00022692"/>
    </source>
</evidence>
<dbReference type="Pfam" id="PF10507">
    <property type="entry name" value="TMEM65"/>
    <property type="match status" value="1"/>
</dbReference>
<dbReference type="PANTHER" id="PTHR21706">
    <property type="entry name" value="TRANSMEMBRANE PROTEIN 65"/>
    <property type="match status" value="1"/>
</dbReference>
<protein>
    <recommendedName>
        <fullName evidence="7">Transmembrane protein 65</fullName>
    </recommendedName>
</protein>
<keyword evidence="3" id="KW-1133">Transmembrane helix</keyword>
<reference evidence="5 6" key="1">
    <citation type="submission" date="2024-02" db="EMBL/GenBank/DDBJ databases">
        <authorList>
            <person name="Daric V."/>
            <person name="Darras S."/>
        </authorList>
    </citation>
    <scope>NUCLEOTIDE SEQUENCE [LARGE SCALE GENOMIC DNA]</scope>
</reference>
<dbReference type="Proteomes" id="UP001642483">
    <property type="component" value="Unassembled WGS sequence"/>
</dbReference>
<dbReference type="EMBL" id="CAWYQH010000119">
    <property type="protein sequence ID" value="CAK8691786.1"/>
    <property type="molecule type" value="Genomic_DNA"/>
</dbReference>
<keyword evidence="4" id="KW-0472">Membrane</keyword>